<dbReference type="PROSITE" id="PS01211">
    <property type="entry name" value="UPF0001"/>
    <property type="match status" value="1"/>
</dbReference>
<dbReference type="PIRSF" id="PIRSF004848">
    <property type="entry name" value="YBL036c_PLPDEIII"/>
    <property type="match status" value="1"/>
</dbReference>
<feature type="modified residue" description="N6-(pyridoxal phosphate)lysine" evidence="2 3">
    <location>
        <position position="81"/>
    </location>
</feature>
<dbReference type="CDD" id="cd06824">
    <property type="entry name" value="PLPDE_III_Yggs_like"/>
    <property type="match status" value="1"/>
</dbReference>
<dbReference type="Proteomes" id="UP000199675">
    <property type="component" value="Unassembled WGS sequence"/>
</dbReference>
<reference evidence="6 7" key="1">
    <citation type="submission" date="2016-10" db="EMBL/GenBank/DDBJ databases">
        <authorList>
            <person name="de Groot N.N."/>
        </authorList>
    </citation>
    <scope>NUCLEOTIDE SEQUENCE [LARGE SCALE GENOMIC DNA]</scope>
    <source>
        <strain evidence="6 7">CGMCC 1.7059</strain>
    </source>
</reference>
<comment type="similarity">
    <text evidence="2 4">Belongs to the pyridoxal phosphate-binding protein YggS/PROSC family.</text>
</comment>
<dbReference type="Gene3D" id="3.20.20.10">
    <property type="entry name" value="Alanine racemase"/>
    <property type="match status" value="1"/>
</dbReference>
<dbReference type="EMBL" id="FNNE01000005">
    <property type="protein sequence ID" value="SDW92982.1"/>
    <property type="molecule type" value="Genomic_DNA"/>
</dbReference>
<evidence type="ECO:0000256" key="4">
    <source>
        <dbReference type="RuleBase" id="RU004514"/>
    </source>
</evidence>
<dbReference type="Pfam" id="PF01168">
    <property type="entry name" value="Ala_racemase_N"/>
    <property type="match status" value="1"/>
</dbReference>
<dbReference type="NCBIfam" id="TIGR00044">
    <property type="entry name" value="YggS family pyridoxal phosphate-dependent enzyme"/>
    <property type="match status" value="1"/>
</dbReference>
<dbReference type="PANTHER" id="PTHR10146">
    <property type="entry name" value="PROLINE SYNTHETASE CO-TRANSCRIBED BACTERIAL HOMOLOG PROTEIN"/>
    <property type="match status" value="1"/>
</dbReference>
<evidence type="ECO:0000259" key="5">
    <source>
        <dbReference type="Pfam" id="PF01168"/>
    </source>
</evidence>
<evidence type="ECO:0000256" key="3">
    <source>
        <dbReference type="PIRSR" id="PIRSR004848-1"/>
    </source>
</evidence>
<name>A0A1H2XJE0_9GAMM</name>
<organism evidence="6 7">
    <name type="scientific">Marinobacter mobilis</name>
    <dbReference type="NCBI Taxonomy" id="488533"/>
    <lineage>
        <taxon>Bacteria</taxon>
        <taxon>Pseudomonadati</taxon>
        <taxon>Pseudomonadota</taxon>
        <taxon>Gammaproteobacteria</taxon>
        <taxon>Pseudomonadales</taxon>
        <taxon>Marinobacteraceae</taxon>
        <taxon>Marinobacter</taxon>
    </lineage>
</organism>
<dbReference type="InterPro" id="IPR001608">
    <property type="entry name" value="Ala_racemase_N"/>
</dbReference>
<gene>
    <name evidence="6" type="ORF">SAMN04487960_10571</name>
</gene>
<dbReference type="HAMAP" id="MF_02087">
    <property type="entry name" value="PLP_homeostasis"/>
    <property type="match status" value="1"/>
</dbReference>
<evidence type="ECO:0000256" key="1">
    <source>
        <dbReference type="ARBA" id="ARBA00022898"/>
    </source>
</evidence>
<proteinExistence type="inferred from homology"/>
<dbReference type="InterPro" id="IPR011078">
    <property type="entry name" value="PyrdxlP_homeostasis"/>
</dbReference>
<comment type="cofactor">
    <cofactor evidence="3">
        <name>pyridoxal 5'-phosphate</name>
        <dbReference type="ChEBI" id="CHEBI:597326"/>
    </cofactor>
</comment>
<protein>
    <recommendedName>
        <fullName evidence="2">Pyridoxal phosphate homeostasis protein</fullName>
        <shortName evidence="2">PLP homeostasis protein</shortName>
    </recommendedName>
</protein>
<comment type="function">
    <text evidence="2">Pyridoxal 5'-phosphate (PLP)-binding protein, which is involved in PLP homeostasis.</text>
</comment>
<evidence type="ECO:0000313" key="7">
    <source>
        <dbReference type="Proteomes" id="UP000199675"/>
    </source>
</evidence>
<keyword evidence="1 2" id="KW-0663">Pyridoxal phosphate</keyword>
<dbReference type="InterPro" id="IPR029066">
    <property type="entry name" value="PLP-binding_barrel"/>
</dbReference>
<keyword evidence="7" id="KW-1185">Reference proteome</keyword>
<dbReference type="SUPFAM" id="SSF51419">
    <property type="entry name" value="PLP-binding barrel"/>
    <property type="match status" value="1"/>
</dbReference>
<feature type="domain" description="Alanine racemase N-terminal" evidence="5">
    <location>
        <begin position="73"/>
        <end position="275"/>
    </location>
</feature>
<dbReference type="GO" id="GO:0030170">
    <property type="term" value="F:pyridoxal phosphate binding"/>
    <property type="evidence" value="ECO:0007669"/>
    <property type="project" value="UniProtKB-UniRule"/>
</dbReference>
<evidence type="ECO:0000313" key="6">
    <source>
        <dbReference type="EMBL" id="SDW92982.1"/>
    </source>
</evidence>
<dbReference type="AlphaFoldDB" id="A0A1H2XJE0"/>
<evidence type="ECO:0000256" key="2">
    <source>
        <dbReference type="HAMAP-Rule" id="MF_02087"/>
    </source>
</evidence>
<dbReference type="STRING" id="488533.SAMN04487960_10571"/>
<accession>A0A1H2XJE0</accession>
<sequence>MSLCPQSGHACCLAFSGAAGNVFATSCTSVQPKGQQIDTLCVFDTMSSIADNIESVTRRIQKATIDAGRKPGTVRLLAVSKTRPASDIRTAASSGQRAFGENYLQEALDKIEALSDLTDLEWHFIGPIQSNKTRPIANQFSWVHSVDRLKVARRLNEQRDPALAPLNICLQVNIDREASKSGCHPEEAVALASAIAGLPNLRLRGLMAIPDPRQGDTELRQSFRQLAQLLATINEQLPPEQALDTLSMGMSGDLESAIAEGATWVRVGTALFGARASAG</sequence>
<dbReference type="PANTHER" id="PTHR10146:SF14">
    <property type="entry name" value="PYRIDOXAL PHOSPHATE HOMEOSTASIS PROTEIN"/>
    <property type="match status" value="1"/>
</dbReference>
<dbReference type="FunFam" id="3.20.20.10:FF:000018">
    <property type="entry name" value="Pyridoxal phosphate homeostasis protein"/>
    <property type="match status" value="1"/>
</dbReference>